<dbReference type="CDD" id="cd03443">
    <property type="entry name" value="PaaI_thioesterase"/>
    <property type="match status" value="1"/>
</dbReference>
<dbReference type="Gene3D" id="3.10.129.10">
    <property type="entry name" value="Hotdog Thioesterase"/>
    <property type="match status" value="1"/>
</dbReference>
<dbReference type="SUPFAM" id="SSF54637">
    <property type="entry name" value="Thioesterase/thiol ester dehydrase-isomerase"/>
    <property type="match status" value="1"/>
</dbReference>
<evidence type="ECO:0000313" key="4">
    <source>
        <dbReference type="EMBL" id="QUV95020.1"/>
    </source>
</evidence>
<dbReference type="NCBIfam" id="TIGR00369">
    <property type="entry name" value="unchar_dom_1"/>
    <property type="match status" value="1"/>
</dbReference>
<keyword evidence="5" id="KW-1185">Reference proteome</keyword>
<evidence type="ECO:0000313" key="5">
    <source>
        <dbReference type="Proteomes" id="UP000677668"/>
    </source>
</evidence>
<dbReference type="InterPro" id="IPR029069">
    <property type="entry name" value="HotDog_dom_sf"/>
</dbReference>
<evidence type="ECO:0000256" key="1">
    <source>
        <dbReference type="ARBA" id="ARBA00022801"/>
    </source>
</evidence>
<dbReference type="InterPro" id="IPR006683">
    <property type="entry name" value="Thioestr_dom"/>
</dbReference>
<feature type="region of interest" description="Disordered" evidence="2">
    <location>
        <begin position="145"/>
        <end position="168"/>
    </location>
</feature>
<dbReference type="Pfam" id="PF03061">
    <property type="entry name" value="4HBT"/>
    <property type="match status" value="1"/>
</dbReference>
<reference evidence="4 5" key="1">
    <citation type="submission" date="2021-03" db="EMBL/GenBank/DDBJ databases">
        <title>Genomic and phenotypic characterization of Chloracidobacterium isolates provides evidence for multiple species.</title>
        <authorList>
            <person name="Saini M.K."/>
            <person name="Costas A.M.G."/>
            <person name="Tank M."/>
            <person name="Bryant D.A."/>
        </authorList>
    </citation>
    <scope>NUCLEOTIDE SEQUENCE [LARGE SCALE GENOMIC DNA]</scope>
    <source>
        <strain evidence="4 5">N</strain>
    </source>
</reference>
<gene>
    <name evidence="4" type="ORF">J8C05_13405</name>
</gene>
<dbReference type="EMBL" id="CP072643">
    <property type="protein sequence ID" value="QUV95020.1"/>
    <property type="molecule type" value="Genomic_DNA"/>
</dbReference>
<sequence>MNSTRLERFRRLIGCPLATHSPSPLARWLGGTLTAARPGETTFTFIVREDMTNPAGILHGGAAAAIMDEVIGATVHGTLDVEVFYTSVNLTIDFLGSVPAGAVITATTRVIRHGKNIINAECWLYDAGQRCLAHATSNLLRTSVPVQDIGPASDTPDTTPPHTPSPAP</sequence>
<feature type="compositionally biased region" description="Pro residues" evidence="2">
    <location>
        <begin position="158"/>
        <end position="168"/>
    </location>
</feature>
<organism evidence="4 5">
    <name type="scientific">Chloracidobacterium sp. N</name>
    <dbReference type="NCBI Taxonomy" id="2821540"/>
    <lineage>
        <taxon>Bacteria</taxon>
        <taxon>Pseudomonadati</taxon>
        <taxon>Acidobacteriota</taxon>
        <taxon>Terriglobia</taxon>
        <taxon>Terriglobales</taxon>
        <taxon>Acidobacteriaceae</taxon>
        <taxon>Chloracidobacterium</taxon>
        <taxon>Chloracidobacterium aggregatum</taxon>
    </lineage>
</organism>
<accession>A0ABX8B204</accession>
<dbReference type="Proteomes" id="UP000677668">
    <property type="component" value="Chromosome 2"/>
</dbReference>
<dbReference type="PANTHER" id="PTHR43240:SF1">
    <property type="entry name" value="BLR5584 PROTEIN"/>
    <property type="match status" value="1"/>
</dbReference>
<feature type="domain" description="Thioesterase" evidence="3">
    <location>
        <begin position="56"/>
        <end position="131"/>
    </location>
</feature>
<proteinExistence type="predicted"/>
<protein>
    <submittedName>
        <fullName evidence="4">PaaI family thioesterase</fullName>
    </submittedName>
</protein>
<keyword evidence="1" id="KW-0378">Hydrolase</keyword>
<evidence type="ECO:0000259" key="3">
    <source>
        <dbReference type="Pfam" id="PF03061"/>
    </source>
</evidence>
<dbReference type="PANTHER" id="PTHR43240">
    <property type="entry name" value="1,4-DIHYDROXY-2-NAPHTHOYL-COA THIOESTERASE 1"/>
    <property type="match status" value="1"/>
</dbReference>
<dbReference type="RefSeq" id="WP_211423262.1">
    <property type="nucleotide sequence ID" value="NZ_CP072643.1"/>
</dbReference>
<name>A0ABX8B204_9BACT</name>
<evidence type="ECO:0000256" key="2">
    <source>
        <dbReference type="SAM" id="MobiDB-lite"/>
    </source>
</evidence>
<dbReference type="InterPro" id="IPR003736">
    <property type="entry name" value="PAAI_dom"/>
</dbReference>